<dbReference type="EMBL" id="BARS01030826">
    <property type="protein sequence ID" value="GAG26122.1"/>
    <property type="molecule type" value="Genomic_DNA"/>
</dbReference>
<feature type="non-terminal residue" evidence="1">
    <location>
        <position position="1"/>
    </location>
</feature>
<protein>
    <recommendedName>
        <fullName evidence="2">Transposase IS4-like domain-containing protein</fullName>
    </recommendedName>
</protein>
<evidence type="ECO:0000313" key="1">
    <source>
        <dbReference type="EMBL" id="GAG26122.1"/>
    </source>
</evidence>
<proteinExistence type="predicted"/>
<dbReference type="AlphaFoldDB" id="X0WSE9"/>
<evidence type="ECO:0008006" key="2">
    <source>
        <dbReference type="Google" id="ProtNLM"/>
    </source>
</evidence>
<organism evidence="1">
    <name type="scientific">marine sediment metagenome</name>
    <dbReference type="NCBI Taxonomy" id="412755"/>
    <lineage>
        <taxon>unclassified sequences</taxon>
        <taxon>metagenomes</taxon>
        <taxon>ecological metagenomes</taxon>
    </lineage>
</organism>
<feature type="non-terminal residue" evidence="1">
    <location>
        <position position="262"/>
    </location>
</feature>
<name>X0WSE9_9ZZZZ</name>
<sequence length="262" mass="30838">FPGNMPEIDTMENVIRSCAYRFKLKNISMVFDRGLVSDENLNLIEDKELKFISALDSDQIPNVPNIDLQVFKDLDPDTGLELIPQFPGFTKFDSSLYYRDLPLEGKRRYILGINPERFIQDRKTRKEKMACFRRFITQTNKSLKKAKRDRKADPTRNNVLNELKRLKIKKYYKDPQLDEIYVNVTLKGGKRKKVKSFRVTVKEKKQKIAKEKLTDGLCVFVTNHVEKQQGEYLFPAKRIIQAYREKTQIEDAFKNIKSFVKI</sequence>
<comment type="caution">
    <text evidence="1">The sequence shown here is derived from an EMBL/GenBank/DDBJ whole genome shotgun (WGS) entry which is preliminary data.</text>
</comment>
<accession>X0WSE9</accession>
<reference evidence="1" key="1">
    <citation type="journal article" date="2014" name="Front. Microbiol.">
        <title>High frequency of phylogenetically diverse reductive dehalogenase-homologous genes in deep subseafloor sedimentary metagenomes.</title>
        <authorList>
            <person name="Kawai M."/>
            <person name="Futagami T."/>
            <person name="Toyoda A."/>
            <person name="Takaki Y."/>
            <person name="Nishi S."/>
            <person name="Hori S."/>
            <person name="Arai W."/>
            <person name="Tsubouchi T."/>
            <person name="Morono Y."/>
            <person name="Uchiyama I."/>
            <person name="Ito T."/>
            <person name="Fujiyama A."/>
            <person name="Inagaki F."/>
            <person name="Takami H."/>
        </authorList>
    </citation>
    <scope>NUCLEOTIDE SEQUENCE</scope>
    <source>
        <strain evidence="1">Expedition CK06-06</strain>
    </source>
</reference>
<gene>
    <name evidence="1" type="ORF">S01H1_48030</name>
</gene>